<accession>A0AC34FSJ0</accession>
<protein>
    <submittedName>
        <fullName evidence="2">Uncharacterized protein</fullName>
    </submittedName>
</protein>
<organism evidence="1 2">
    <name type="scientific">Panagrolaimus sp. ES5</name>
    <dbReference type="NCBI Taxonomy" id="591445"/>
    <lineage>
        <taxon>Eukaryota</taxon>
        <taxon>Metazoa</taxon>
        <taxon>Ecdysozoa</taxon>
        <taxon>Nematoda</taxon>
        <taxon>Chromadorea</taxon>
        <taxon>Rhabditida</taxon>
        <taxon>Tylenchina</taxon>
        <taxon>Panagrolaimomorpha</taxon>
        <taxon>Panagrolaimoidea</taxon>
        <taxon>Panagrolaimidae</taxon>
        <taxon>Panagrolaimus</taxon>
    </lineage>
</organism>
<proteinExistence type="predicted"/>
<dbReference type="Proteomes" id="UP000887579">
    <property type="component" value="Unplaced"/>
</dbReference>
<name>A0AC34FSJ0_9BILA</name>
<evidence type="ECO:0000313" key="2">
    <source>
        <dbReference type="WBParaSite" id="ES5_v2.g20280.t1"/>
    </source>
</evidence>
<evidence type="ECO:0000313" key="1">
    <source>
        <dbReference type="Proteomes" id="UP000887579"/>
    </source>
</evidence>
<reference evidence="2" key="1">
    <citation type="submission" date="2022-11" db="UniProtKB">
        <authorList>
            <consortium name="WormBaseParasite"/>
        </authorList>
    </citation>
    <scope>IDENTIFICATION</scope>
</reference>
<dbReference type="WBParaSite" id="ES5_v2.g20280.t1">
    <property type="protein sequence ID" value="ES5_v2.g20280.t1"/>
    <property type="gene ID" value="ES5_v2.g20280"/>
</dbReference>
<sequence>MIIFYLLSIFALTFFVAPPATDASYMCTGLHTFFNTTYGNSTQTLLHYETDILYSGTPAGYETLTLKNSKLFAFNSSYGVYGIQQESYGQQEVFNCANATGNCKLIFADGNGLFNLGVRLGNKEDYLMMADVAYFRGTIFWEIGLVLTPDDGCVETIDIDTCEEFTSTIEYYNSSMSLANLTFQYYFDTGKNITVMGKNFTSPLPSLQYQHNVNYAFQICQGTLQNPASACVAPMEFGDAVYAFYADVTGYTAGTWHAIAGAVEYRYGQLMRNGSDPFTPQNSCFQYTFDSSHGGSKAFEKSVKSRSNFCCTKWQKPVASTSAPVTTTKKPSGMKYAISLQVANSTNFNANTLATLNATLQVTSSNYVLSVTSYNSFMQSNYHVYIFANQFLTEDCIGTSKKVCTLKQTDGQSYPWFLSTSFAPDGFRLFTTTAKNGALIIPELSSTNEKCYYVVNPYNYAYPPLYVQASICLQ</sequence>